<dbReference type="Pfam" id="PF07679">
    <property type="entry name" value="I-set"/>
    <property type="match status" value="1"/>
</dbReference>
<organism evidence="7 8">
    <name type="scientific">Ancylostoma caninum</name>
    <name type="common">Dog hookworm</name>
    <dbReference type="NCBI Taxonomy" id="29170"/>
    <lineage>
        <taxon>Eukaryota</taxon>
        <taxon>Metazoa</taxon>
        <taxon>Ecdysozoa</taxon>
        <taxon>Nematoda</taxon>
        <taxon>Chromadorea</taxon>
        <taxon>Rhabditida</taxon>
        <taxon>Rhabditina</taxon>
        <taxon>Rhabditomorpha</taxon>
        <taxon>Strongyloidea</taxon>
        <taxon>Ancylostomatidae</taxon>
        <taxon>Ancylostomatinae</taxon>
        <taxon>Ancylostoma</taxon>
    </lineage>
</organism>
<dbReference type="FunFam" id="2.60.40.10:FF:000425">
    <property type="entry name" value="Myosin light chain kinase"/>
    <property type="match status" value="1"/>
</dbReference>
<dbReference type="EMBL" id="JOJR01001288">
    <property type="protein sequence ID" value="RCN31492.1"/>
    <property type="molecule type" value="Genomic_DNA"/>
</dbReference>
<keyword evidence="5" id="KW-0393">Immunoglobulin domain</keyword>
<dbReference type="OrthoDB" id="2152335at2759"/>
<reference evidence="7 8" key="1">
    <citation type="submission" date="2014-10" db="EMBL/GenBank/DDBJ databases">
        <title>Draft genome of the hookworm Ancylostoma caninum.</title>
        <authorList>
            <person name="Mitreva M."/>
        </authorList>
    </citation>
    <scope>NUCLEOTIDE SEQUENCE [LARGE SCALE GENOMIC DNA]</scope>
    <source>
        <strain evidence="7 8">Baltimore</strain>
    </source>
</reference>
<dbReference type="GO" id="GO:0019899">
    <property type="term" value="F:enzyme binding"/>
    <property type="evidence" value="ECO:0007669"/>
    <property type="project" value="UniProtKB-ARBA"/>
</dbReference>
<evidence type="ECO:0000256" key="5">
    <source>
        <dbReference type="ARBA" id="ARBA00023319"/>
    </source>
</evidence>
<dbReference type="InterPro" id="IPR007110">
    <property type="entry name" value="Ig-like_dom"/>
</dbReference>
<keyword evidence="3" id="KW-0732">Signal</keyword>
<feature type="domain" description="Ig-like" evidence="6">
    <location>
        <begin position="1"/>
        <end position="88"/>
    </location>
</feature>
<comment type="subcellular location">
    <subcellularLocation>
        <location evidence="1">Cytoplasm</location>
        <location evidence="1">Myofibril</location>
        <location evidence="1">Sarcomere</location>
        <location evidence="1">A band</location>
    </subcellularLocation>
</comment>
<accession>A0A368FHF6</accession>
<comment type="caution">
    <text evidence="7">The sequence shown here is derived from an EMBL/GenBank/DDBJ whole genome shotgun (WGS) entry which is preliminary data.</text>
</comment>
<gene>
    <name evidence="7" type="ORF">ANCCAN_22718</name>
</gene>
<dbReference type="Gene3D" id="2.60.40.10">
    <property type="entry name" value="Immunoglobulins"/>
    <property type="match status" value="1"/>
</dbReference>
<dbReference type="InterPro" id="IPR013783">
    <property type="entry name" value="Ig-like_fold"/>
</dbReference>
<dbReference type="PROSITE" id="PS50835">
    <property type="entry name" value="IG_LIKE"/>
    <property type="match status" value="1"/>
</dbReference>
<sequence>MITRPLTGATVTVGSREMLELEVVGNPTPTVEWYHDGKLVAHSRTLRTYFDGRVALLKIYRAQMDHAGSYTCKVSNKLGTVESSALLTVEEEIAPHVPNMPIFIRKLEDVTVEKASV</sequence>
<dbReference type="Proteomes" id="UP000252519">
    <property type="component" value="Unassembled WGS sequence"/>
</dbReference>
<keyword evidence="2" id="KW-0963">Cytoplasm</keyword>
<dbReference type="STRING" id="29170.A0A368FHF6"/>
<dbReference type="SMART" id="SM00408">
    <property type="entry name" value="IGc2"/>
    <property type="match status" value="1"/>
</dbReference>
<dbReference type="GO" id="GO:0031672">
    <property type="term" value="C:A band"/>
    <property type="evidence" value="ECO:0007669"/>
    <property type="project" value="UniProtKB-SubCell"/>
</dbReference>
<dbReference type="SUPFAM" id="SSF48726">
    <property type="entry name" value="Immunoglobulin"/>
    <property type="match status" value="1"/>
</dbReference>
<dbReference type="AlphaFoldDB" id="A0A368FHF6"/>
<dbReference type="GO" id="GO:0005886">
    <property type="term" value="C:plasma membrane"/>
    <property type="evidence" value="ECO:0007669"/>
    <property type="project" value="TreeGrafter"/>
</dbReference>
<evidence type="ECO:0000313" key="7">
    <source>
        <dbReference type="EMBL" id="RCN31492.1"/>
    </source>
</evidence>
<protein>
    <submittedName>
        <fullName evidence="7">Immunoglobulin I-set domain protein</fullName>
    </submittedName>
</protein>
<evidence type="ECO:0000313" key="8">
    <source>
        <dbReference type="Proteomes" id="UP000252519"/>
    </source>
</evidence>
<dbReference type="PANTHER" id="PTHR45080">
    <property type="entry name" value="CONTACTIN 5"/>
    <property type="match status" value="1"/>
</dbReference>
<evidence type="ECO:0000256" key="1">
    <source>
        <dbReference type="ARBA" id="ARBA00004161"/>
    </source>
</evidence>
<dbReference type="InterPro" id="IPR036179">
    <property type="entry name" value="Ig-like_dom_sf"/>
</dbReference>
<dbReference type="CDD" id="cd00096">
    <property type="entry name" value="Ig"/>
    <property type="match status" value="1"/>
</dbReference>
<evidence type="ECO:0000259" key="6">
    <source>
        <dbReference type="PROSITE" id="PS50835"/>
    </source>
</evidence>
<dbReference type="InterPro" id="IPR003598">
    <property type="entry name" value="Ig_sub2"/>
</dbReference>
<dbReference type="GO" id="GO:0007156">
    <property type="term" value="P:homophilic cell adhesion via plasma membrane adhesion molecules"/>
    <property type="evidence" value="ECO:0007669"/>
    <property type="project" value="TreeGrafter"/>
</dbReference>
<keyword evidence="4" id="KW-1015">Disulfide bond</keyword>
<keyword evidence="8" id="KW-1185">Reference proteome</keyword>
<name>A0A368FHF6_ANCCA</name>
<evidence type="ECO:0000256" key="3">
    <source>
        <dbReference type="ARBA" id="ARBA00022729"/>
    </source>
</evidence>
<evidence type="ECO:0000256" key="2">
    <source>
        <dbReference type="ARBA" id="ARBA00022490"/>
    </source>
</evidence>
<dbReference type="InterPro" id="IPR013098">
    <property type="entry name" value="Ig_I-set"/>
</dbReference>
<proteinExistence type="predicted"/>
<dbReference type="PANTHER" id="PTHR45080:SF8">
    <property type="entry name" value="IG-LIKE DOMAIN-CONTAINING PROTEIN"/>
    <property type="match status" value="1"/>
</dbReference>
<evidence type="ECO:0000256" key="4">
    <source>
        <dbReference type="ARBA" id="ARBA00023157"/>
    </source>
</evidence>
<dbReference type="InterPro" id="IPR003599">
    <property type="entry name" value="Ig_sub"/>
</dbReference>
<dbReference type="SMART" id="SM00409">
    <property type="entry name" value="IG"/>
    <property type="match status" value="1"/>
</dbReference>
<dbReference type="InterPro" id="IPR050958">
    <property type="entry name" value="Cell_Adh-Cytoskel_Orgn"/>
</dbReference>